<dbReference type="GO" id="GO:0016132">
    <property type="term" value="P:brassinosteroid biosynthetic process"/>
    <property type="evidence" value="ECO:0007669"/>
    <property type="project" value="TreeGrafter"/>
</dbReference>
<dbReference type="InterPro" id="IPR001128">
    <property type="entry name" value="Cyt_P450"/>
</dbReference>
<comment type="subcellular location">
    <subcellularLocation>
        <location evidence="2">Membrane</location>
        <topology evidence="2">Single-pass membrane protein</topology>
    </subcellularLocation>
</comment>
<dbReference type="PROSITE" id="PS00086">
    <property type="entry name" value="CYTOCHROME_P450"/>
    <property type="match status" value="1"/>
</dbReference>
<evidence type="ECO:0000256" key="8">
    <source>
        <dbReference type="ARBA" id="ARBA00023002"/>
    </source>
</evidence>
<dbReference type="SUPFAM" id="SSF48264">
    <property type="entry name" value="Cytochrome P450"/>
    <property type="match status" value="1"/>
</dbReference>
<evidence type="ECO:0000256" key="11">
    <source>
        <dbReference type="ARBA" id="ARBA00023136"/>
    </source>
</evidence>
<keyword evidence="6 12" id="KW-0479">Metal-binding</keyword>
<dbReference type="GO" id="GO:0016020">
    <property type="term" value="C:membrane"/>
    <property type="evidence" value="ECO:0007669"/>
    <property type="project" value="UniProtKB-SubCell"/>
</dbReference>
<dbReference type="GO" id="GO:0020037">
    <property type="term" value="F:heme binding"/>
    <property type="evidence" value="ECO:0007669"/>
    <property type="project" value="InterPro"/>
</dbReference>
<dbReference type="PANTHER" id="PTHR24286">
    <property type="entry name" value="CYTOCHROME P450 26"/>
    <property type="match status" value="1"/>
</dbReference>
<proteinExistence type="inferred from homology"/>
<evidence type="ECO:0000256" key="3">
    <source>
        <dbReference type="ARBA" id="ARBA00010617"/>
    </source>
</evidence>
<keyword evidence="8 13" id="KW-0560">Oxidoreductase</keyword>
<keyword evidence="10 13" id="KW-0503">Monooxygenase</keyword>
<dbReference type="InterPro" id="IPR017972">
    <property type="entry name" value="Cyt_P450_CS"/>
</dbReference>
<dbReference type="InterPro" id="IPR002401">
    <property type="entry name" value="Cyt_P450_E_grp-I"/>
</dbReference>
<evidence type="ECO:0000256" key="12">
    <source>
        <dbReference type="PIRSR" id="PIRSR602401-1"/>
    </source>
</evidence>
<dbReference type="InterPro" id="IPR036396">
    <property type="entry name" value="Cyt_P450_sf"/>
</dbReference>
<evidence type="ECO:0000256" key="14">
    <source>
        <dbReference type="SAM" id="Phobius"/>
    </source>
</evidence>
<dbReference type="FunFam" id="1.10.630.10:FF:000020">
    <property type="entry name" value="Cytochrome P450 family protein"/>
    <property type="match status" value="1"/>
</dbReference>
<protein>
    <submittedName>
        <fullName evidence="15">Cytochrome p450 708a2</fullName>
    </submittedName>
</protein>
<dbReference type="Gene3D" id="1.10.630.10">
    <property type="entry name" value="Cytochrome P450"/>
    <property type="match status" value="1"/>
</dbReference>
<dbReference type="Pfam" id="PF00067">
    <property type="entry name" value="p450"/>
    <property type="match status" value="1"/>
</dbReference>
<dbReference type="PRINTS" id="PR00463">
    <property type="entry name" value="EP450I"/>
</dbReference>
<evidence type="ECO:0000256" key="10">
    <source>
        <dbReference type="ARBA" id="ARBA00023033"/>
    </source>
</evidence>
<organism evidence="15 16">
    <name type="scientific">Quercus suber</name>
    <name type="common">Cork oak</name>
    <dbReference type="NCBI Taxonomy" id="58331"/>
    <lineage>
        <taxon>Eukaryota</taxon>
        <taxon>Viridiplantae</taxon>
        <taxon>Streptophyta</taxon>
        <taxon>Embryophyta</taxon>
        <taxon>Tracheophyta</taxon>
        <taxon>Spermatophyta</taxon>
        <taxon>Magnoliopsida</taxon>
        <taxon>eudicotyledons</taxon>
        <taxon>Gunneridae</taxon>
        <taxon>Pentapetalae</taxon>
        <taxon>rosids</taxon>
        <taxon>fabids</taxon>
        <taxon>Fagales</taxon>
        <taxon>Fagaceae</taxon>
        <taxon>Quercus</taxon>
    </lineage>
</organism>
<evidence type="ECO:0000256" key="13">
    <source>
        <dbReference type="RuleBase" id="RU000461"/>
    </source>
</evidence>
<feature type="transmembrane region" description="Helical" evidence="14">
    <location>
        <begin position="290"/>
        <end position="318"/>
    </location>
</feature>
<evidence type="ECO:0000256" key="7">
    <source>
        <dbReference type="ARBA" id="ARBA00022989"/>
    </source>
</evidence>
<keyword evidence="5 14" id="KW-0812">Transmembrane</keyword>
<keyword evidence="4 12" id="KW-0349">Heme</keyword>
<keyword evidence="7 14" id="KW-1133">Transmembrane helix</keyword>
<comment type="similarity">
    <text evidence="3 13">Belongs to the cytochrome P450 family.</text>
</comment>
<comment type="cofactor">
    <cofactor evidence="1 12">
        <name>heme</name>
        <dbReference type="ChEBI" id="CHEBI:30413"/>
    </cofactor>
</comment>
<keyword evidence="16" id="KW-1185">Reference proteome</keyword>
<keyword evidence="11 14" id="KW-0472">Membrane</keyword>
<reference evidence="15 16" key="1">
    <citation type="journal article" date="2018" name="Sci. Data">
        <title>The draft genome sequence of cork oak.</title>
        <authorList>
            <person name="Ramos A.M."/>
            <person name="Usie A."/>
            <person name="Barbosa P."/>
            <person name="Barros P.M."/>
            <person name="Capote T."/>
            <person name="Chaves I."/>
            <person name="Simoes F."/>
            <person name="Abreu I."/>
            <person name="Carrasquinho I."/>
            <person name="Faro C."/>
            <person name="Guimaraes J.B."/>
            <person name="Mendonca D."/>
            <person name="Nobrega F."/>
            <person name="Rodrigues L."/>
            <person name="Saibo N.J.M."/>
            <person name="Varela M.C."/>
            <person name="Egas C."/>
            <person name="Matos J."/>
            <person name="Miguel C.M."/>
            <person name="Oliveira M.M."/>
            <person name="Ricardo C.P."/>
            <person name="Goncalves S."/>
        </authorList>
    </citation>
    <scope>NUCLEOTIDE SEQUENCE [LARGE SCALE GENOMIC DNA]</scope>
    <source>
        <strain evidence="16">cv. HL8</strain>
    </source>
</reference>
<feature type="binding site" description="axial binding residue" evidence="12">
    <location>
        <position position="441"/>
    </location>
    <ligand>
        <name>heme</name>
        <dbReference type="ChEBI" id="CHEBI:30413"/>
    </ligand>
    <ligandPart>
        <name>Fe</name>
        <dbReference type="ChEBI" id="CHEBI:18248"/>
    </ligandPart>
</feature>
<dbReference type="EMBL" id="PKMF04000017">
    <property type="protein sequence ID" value="KAK7858734.1"/>
    <property type="molecule type" value="Genomic_DNA"/>
</dbReference>
<dbReference type="CDD" id="cd11043">
    <property type="entry name" value="CYP90-like"/>
    <property type="match status" value="1"/>
</dbReference>
<evidence type="ECO:0000313" key="15">
    <source>
        <dbReference type="EMBL" id="KAK7858734.1"/>
    </source>
</evidence>
<evidence type="ECO:0000256" key="6">
    <source>
        <dbReference type="ARBA" id="ARBA00022723"/>
    </source>
</evidence>
<dbReference type="AlphaFoldDB" id="A0AAW0M6N5"/>
<evidence type="ECO:0000256" key="5">
    <source>
        <dbReference type="ARBA" id="ARBA00022692"/>
    </source>
</evidence>
<evidence type="ECO:0000256" key="4">
    <source>
        <dbReference type="ARBA" id="ARBA00022617"/>
    </source>
</evidence>
<evidence type="ECO:0000313" key="16">
    <source>
        <dbReference type="Proteomes" id="UP000237347"/>
    </source>
</evidence>
<evidence type="ECO:0000256" key="2">
    <source>
        <dbReference type="ARBA" id="ARBA00004167"/>
    </source>
</evidence>
<comment type="caution">
    <text evidence="15">The sequence shown here is derived from an EMBL/GenBank/DDBJ whole genome shotgun (WGS) entry which is preliminary data.</text>
</comment>
<feature type="transmembrane region" description="Helical" evidence="14">
    <location>
        <begin position="28"/>
        <end position="45"/>
    </location>
</feature>
<dbReference type="PRINTS" id="PR00385">
    <property type="entry name" value="P450"/>
</dbReference>
<dbReference type="GO" id="GO:0016705">
    <property type="term" value="F:oxidoreductase activity, acting on paired donors, with incorporation or reduction of molecular oxygen"/>
    <property type="evidence" value="ECO:0007669"/>
    <property type="project" value="InterPro"/>
</dbReference>
<dbReference type="GO" id="GO:0005506">
    <property type="term" value="F:iron ion binding"/>
    <property type="evidence" value="ECO:0007669"/>
    <property type="project" value="InterPro"/>
</dbReference>
<evidence type="ECO:0000256" key="1">
    <source>
        <dbReference type="ARBA" id="ARBA00001971"/>
    </source>
</evidence>
<dbReference type="GO" id="GO:0016125">
    <property type="term" value="P:sterol metabolic process"/>
    <property type="evidence" value="ECO:0007669"/>
    <property type="project" value="TreeGrafter"/>
</dbReference>
<dbReference type="Proteomes" id="UP000237347">
    <property type="component" value="Unassembled WGS sequence"/>
</dbReference>
<evidence type="ECO:0000256" key="9">
    <source>
        <dbReference type="ARBA" id="ARBA00023004"/>
    </source>
</evidence>
<accession>A0AAW0M6N5</accession>
<sequence length="493" mass="55870">MKARDLQTKPLLASKGSTQHLQPNLPEMWTIGLCIVAVLVIYLSYRLNKWSNPKCNGILPPGSMGLPLIGETLQLIVPSYSLDLHPFIKKKAQKYGPIFRTSVAGSPIVVSIDPEFNHYIVKQEGRLVELWYLDSFSKLFSTEGENKTNAIGVVHKYIRSIALNHFGVDPLKEKLLPQIEEFVDKALQTWSSHPLMIFDFSAKLFISYDAENSPMKMSEKFTNILGGFMSFPLNIPGTTYHKCLKDRNEALSMLRKIFKERINSPKRHFEDLLDQAINDTDKEKFLPEDFIINVVFGLLFASFESISAALSLILNLLAEHPAVLQELTDEHKAILKNRESPNSILTWDEYKSMTFTHQVINEALRLGGVAPGLLRKALKDIEFKGYTIPAGWTIMLVNSAIQLNPNTYKDPLAFNPWRWKDLDSLFVSKNFMPFGGGIRQCVGAEYSKTFLATFLHVLVTKYRWTKVKGGTIVRNPILEFTDGLHIKFSAISN</sequence>
<dbReference type="GO" id="GO:0004497">
    <property type="term" value="F:monooxygenase activity"/>
    <property type="evidence" value="ECO:0007669"/>
    <property type="project" value="UniProtKB-KW"/>
</dbReference>
<name>A0AAW0M6N5_QUESU</name>
<dbReference type="PANTHER" id="PTHR24286:SF305">
    <property type="entry name" value="CYTOCHROME P450 708A2"/>
    <property type="match status" value="1"/>
</dbReference>
<gene>
    <name evidence="15" type="primary">CYP708A2_2</name>
    <name evidence="15" type="ORF">CFP56_010459</name>
</gene>
<keyword evidence="9 12" id="KW-0408">Iron</keyword>
<dbReference type="GO" id="GO:0010268">
    <property type="term" value="P:brassinosteroid homeostasis"/>
    <property type="evidence" value="ECO:0007669"/>
    <property type="project" value="TreeGrafter"/>
</dbReference>